<dbReference type="InterPro" id="IPR017867">
    <property type="entry name" value="Tyr_phospatase_low_mol_wt"/>
</dbReference>
<gene>
    <name evidence="6" type="ORF">JOF34_002393</name>
</gene>
<feature type="domain" description="Phosphotyrosine protein phosphatase I" evidence="5">
    <location>
        <begin position="3"/>
        <end position="150"/>
    </location>
</feature>
<dbReference type="Proteomes" id="UP001519362">
    <property type="component" value="Unassembled WGS sequence"/>
</dbReference>
<dbReference type="SMART" id="SM00226">
    <property type="entry name" value="LMWPc"/>
    <property type="match status" value="1"/>
</dbReference>
<dbReference type="SUPFAM" id="SSF52788">
    <property type="entry name" value="Phosphotyrosine protein phosphatases I"/>
    <property type="match status" value="1"/>
</dbReference>
<dbReference type="InterPro" id="IPR023485">
    <property type="entry name" value="Ptyr_pPase"/>
</dbReference>
<comment type="caution">
    <text evidence="6">The sequence shown here is derived from an EMBL/GenBank/DDBJ whole genome shotgun (WGS) entry which is preliminary data.</text>
</comment>
<reference evidence="6 7" key="1">
    <citation type="submission" date="2021-03" db="EMBL/GenBank/DDBJ databases">
        <title>Sequencing the genomes of 1000 actinobacteria strains.</title>
        <authorList>
            <person name="Klenk H.-P."/>
        </authorList>
    </citation>
    <scope>NUCLEOTIDE SEQUENCE [LARGE SCALE GENOMIC DNA]</scope>
    <source>
        <strain evidence="6 7">DSM 24221</strain>
    </source>
</reference>
<dbReference type="InterPro" id="IPR036196">
    <property type="entry name" value="Ptyr_pPase_sf"/>
</dbReference>
<keyword evidence="3 6" id="KW-0378">Hydrolase</keyword>
<comment type="similarity">
    <text evidence="1">Belongs to the low molecular weight phosphotyrosine protein phosphatase family.</text>
</comment>
<dbReference type="Pfam" id="PF01451">
    <property type="entry name" value="LMWPc"/>
    <property type="match status" value="1"/>
</dbReference>
<dbReference type="EMBL" id="JAGIOL010000001">
    <property type="protein sequence ID" value="MBP2437807.1"/>
    <property type="molecule type" value="Genomic_DNA"/>
</dbReference>
<dbReference type="PANTHER" id="PTHR11717:SF7">
    <property type="entry name" value="LOW MOLECULAR WEIGHT PHOSPHOTYROSINE PROTEIN PHOSPHATASE"/>
    <property type="match status" value="1"/>
</dbReference>
<accession>A0ABS4ZKR8</accession>
<protein>
    <recommendedName>
        <fullName evidence="2">protein-tyrosine-phosphatase</fullName>
        <ecNumber evidence="2">3.1.3.48</ecNumber>
    </recommendedName>
</protein>
<name>A0ABS4ZKR8_9MICO</name>
<evidence type="ECO:0000256" key="4">
    <source>
        <dbReference type="ARBA" id="ARBA00022912"/>
    </source>
</evidence>
<dbReference type="PANTHER" id="PTHR11717">
    <property type="entry name" value="LOW MOLECULAR WEIGHT PROTEIN TYROSINE PHOSPHATASE"/>
    <property type="match status" value="1"/>
</dbReference>
<dbReference type="RefSeq" id="WP_165133018.1">
    <property type="nucleotide sequence ID" value="NZ_CP049253.1"/>
</dbReference>
<keyword evidence="7" id="KW-1185">Reference proteome</keyword>
<evidence type="ECO:0000313" key="6">
    <source>
        <dbReference type="EMBL" id="MBP2437807.1"/>
    </source>
</evidence>
<evidence type="ECO:0000256" key="1">
    <source>
        <dbReference type="ARBA" id="ARBA00011063"/>
    </source>
</evidence>
<proteinExistence type="inferred from homology"/>
<sequence length="151" mass="16480">MLSSIVVVCTGNICRSPMGEVVLRDRLAAAGLDVSVRSSGVSAEEVGNPIDHRAVAVLSEHGYAVPARTARWFDVEDAAADLILVMTRQHRSALLRRGVEEDRVRLWMEFVPGATSEDVSDPWYGDRSDFEETLELVEAAAPVIVNFVRAG</sequence>
<evidence type="ECO:0000256" key="2">
    <source>
        <dbReference type="ARBA" id="ARBA00013064"/>
    </source>
</evidence>
<dbReference type="PRINTS" id="PR00719">
    <property type="entry name" value="LMWPTPASE"/>
</dbReference>
<dbReference type="InterPro" id="IPR050438">
    <property type="entry name" value="LMW_PTPase"/>
</dbReference>
<keyword evidence="4" id="KW-0904">Protein phosphatase</keyword>
<dbReference type="GO" id="GO:0004725">
    <property type="term" value="F:protein tyrosine phosphatase activity"/>
    <property type="evidence" value="ECO:0007669"/>
    <property type="project" value="UniProtKB-EC"/>
</dbReference>
<dbReference type="Gene3D" id="3.40.50.2300">
    <property type="match status" value="1"/>
</dbReference>
<evidence type="ECO:0000256" key="3">
    <source>
        <dbReference type="ARBA" id="ARBA00022801"/>
    </source>
</evidence>
<evidence type="ECO:0000313" key="7">
    <source>
        <dbReference type="Proteomes" id="UP001519362"/>
    </source>
</evidence>
<dbReference type="CDD" id="cd16343">
    <property type="entry name" value="LMWPTP"/>
    <property type="match status" value="1"/>
</dbReference>
<evidence type="ECO:0000259" key="5">
    <source>
        <dbReference type="SMART" id="SM00226"/>
    </source>
</evidence>
<dbReference type="EC" id="3.1.3.48" evidence="2"/>
<organism evidence="6 7">
    <name type="scientific">Microbacterium amylolyticum</name>
    <dbReference type="NCBI Taxonomy" id="936337"/>
    <lineage>
        <taxon>Bacteria</taxon>
        <taxon>Bacillati</taxon>
        <taxon>Actinomycetota</taxon>
        <taxon>Actinomycetes</taxon>
        <taxon>Micrococcales</taxon>
        <taxon>Microbacteriaceae</taxon>
        <taxon>Microbacterium</taxon>
    </lineage>
</organism>